<evidence type="ECO:0000313" key="2">
    <source>
        <dbReference type="Proteomes" id="UP000885680"/>
    </source>
</evidence>
<proteinExistence type="predicted"/>
<comment type="caution">
    <text evidence="1">The sequence shown here is derived from an EMBL/GenBank/DDBJ whole genome shotgun (WGS) entry which is preliminary data.</text>
</comment>
<dbReference type="Gene3D" id="1.10.4100.10">
    <property type="entry name" value="2-methylcitrate dehydratase PrpD"/>
    <property type="match status" value="1"/>
</dbReference>
<protein>
    <submittedName>
        <fullName evidence="1">Uncharacterized protein</fullName>
    </submittedName>
</protein>
<reference evidence="1" key="1">
    <citation type="journal article" date="2020" name="mSystems">
        <title>Genome- and Community-Level Interaction Insights into Carbon Utilization and Element Cycling Functions of Hydrothermarchaeota in Hydrothermal Sediment.</title>
        <authorList>
            <person name="Zhou Z."/>
            <person name="Liu Y."/>
            <person name="Xu W."/>
            <person name="Pan J."/>
            <person name="Luo Z.H."/>
            <person name="Li M."/>
        </authorList>
    </citation>
    <scope>NUCLEOTIDE SEQUENCE</scope>
    <source>
        <strain evidence="1">HyVt-347</strain>
    </source>
</reference>
<gene>
    <name evidence="1" type="ORF">ENH89_09720</name>
</gene>
<dbReference type="InterPro" id="IPR036148">
    <property type="entry name" value="MmgE/PrpD_sf"/>
</dbReference>
<dbReference type="GO" id="GO:0016829">
    <property type="term" value="F:lyase activity"/>
    <property type="evidence" value="ECO:0007669"/>
    <property type="project" value="InterPro"/>
</dbReference>
<dbReference type="InterPro" id="IPR042183">
    <property type="entry name" value="MmgE/PrpD_sf_1"/>
</dbReference>
<dbReference type="Proteomes" id="UP000885680">
    <property type="component" value="Unassembled WGS sequence"/>
</dbReference>
<evidence type="ECO:0000313" key="1">
    <source>
        <dbReference type="EMBL" id="HEU00617.1"/>
    </source>
</evidence>
<organism evidence="1 2">
    <name type="scientific">Aurantimonas coralicida</name>
    <dbReference type="NCBI Taxonomy" id="182270"/>
    <lineage>
        <taxon>Bacteria</taxon>
        <taxon>Pseudomonadati</taxon>
        <taxon>Pseudomonadota</taxon>
        <taxon>Alphaproteobacteria</taxon>
        <taxon>Hyphomicrobiales</taxon>
        <taxon>Aurantimonadaceae</taxon>
        <taxon>Aurantimonas</taxon>
    </lineage>
</organism>
<name>A0A9C9TGU8_9HYPH</name>
<dbReference type="SUPFAM" id="SSF103378">
    <property type="entry name" value="2-methylcitrate dehydratase PrpD"/>
    <property type="match status" value="1"/>
</dbReference>
<dbReference type="EMBL" id="DRGN01000135">
    <property type="protein sequence ID" value="HEU00617.1"/>
    <property type="molecule type" value="Genomic_DNA"/>
</dbReference>
<sequence>MDIHATAAGLDLSGLTDAAVRFVAGLGFAKLTAAALHLSSRCIIDGLGVMLAGFEQPGMAPLDRFVAAEGGTGKVRMLATRAGFCRRQRQRFGPGRRATRWTGTTRSWPRDRGGPACWWIRRSRP</sequence>
<accession>A0A9C9TGU8</accession>
<dbReference type="AlphaFoldDB" id="A0A9C9TGU8"/>